<evidence type="ECO:0008006" key="2">
    <source>
        <dbReference type="Google" id="ProtNLM"/>
    </source>
</evidence>
<dbReference type="AlphaFoldDB" id="X1IJH4"/>
<gene>
    <name evidence="1" type="ORF">S03H2_68249</name>
</gene>
<accession>X1IJH4</accession>
<evidence type="ECO:0000313" key="1">
    <source>
        <dbReference type="EMBL" id="GAH81862.1"/>
    </source>
</evidence>
<reference evidence="1" key="1">
    <citation type="journal article" date="2014" name="Front. Microbiol.">
        <title>High frequency of phylogenetically diverse reductive dehalogenase-homologous genes in deep subseafloor sedimentary metagenomes.</title>
        <authorList>
            <person name="Kawai M."/>
            <person name="Futagami T."/>
            <person name="Toyoda A."/>
            <person name="Takaki Y."/>
            <person name="Nishi S."/>
            <person name="Hori S."/>
            <person name="Arai W."/>
            <person name="Tsubouchi T."/>
            <person name="Morono Y."/>
            <person name="Uchiyama I."/>
            <person name="Ito T."/>
            <person name="Fujiyama A."/>
            <person name="Inagaki F."/>
            <person name="Takami H."/>
        </authorList>
    </citation>
    <scope>NUCLEOTIDE SEQUENCE</scope>
    <source>
        <strain evidence="1">Expedition CK06-06</strain>
    </source>
</reference>
<organism evidence="1">
    <name type="scientific">marine sediment metagenome</name>
    <dbReference type="NCBI Taxonomy" id="412755"/>
    <lineage>
        <taxon>unclassified sequences</taxon>
        <taxon>metagenomes</taxon>
        <taxon>ecological metagenomes</taxon>
    </lineage>
</organism>
<proteinExistence type="predicted"/>
<name>X1IJH4_9ZZZZ</name>
<protein>
    <recommendedName>
        <fullName evidence="2">OTU domain-containing protein</fullName>
    </recommendedName>
</protein>
<dbReference type="EMBL" id="BARU01044839">
    <property type="protein sequence ID" value="GAH81862.1"/>
    <property type="molecule type" value="Genomic_DNA"/>
</dbReference>
<sequence length="44" mass="4998">MSIRRDGAWVKRQRIQSIHKMIQGAGDCSLKSILAACEYRFDGT</sequence>
<feature type="non-terminal residue" evidence="1">
    <location>
        <position position="44"/>
    </location>
</feature>
<comment type="caution">
    <text evidence="1">The sequence shown here is derived from an EMBL/GenBank/DDBJ whole genome shotgun (WGS) entry which is preliminary data.</text>
</comment>